<dbReference type="PANTHER" id="PTHR40279:SF3">
    <property type="entry name" value="4-AMINOBENZOATE SYNTHASE"/>
    <property type="match status" value="1"/>
</dbReference>
<dbReference type="EMBL" id="JELX01004373">
    <property type="protein sequence ID" value="KYF48556.1"/>
    <property type="molecule type" value="Genomic_DNA"/>
</dbReference>
<protein>
    <recommendedName>
        <fullName evidence="4">Iron-containing redox enzyme family protein</fullName>
    </recommendedName>
</protein>
<evidence type="ECO:0000313" key="3">
    <source>
        <dbReference type="Proteomes" id="UP000075604"/>
    </source>
</evidence>
<keyword evidence="1" id="KW-0560">Oxidoreductase</keyword>
<dbReference type="GO" id="GO:0016491">
    <property type="term" value="F:oxidoreductase activity"/>
    <property type="evidence" value="ECO:0007669"/>
    <property type="project" value="UniProtKB-KW"/>
</dbReference>
<dbReference type="AlphaFoldDB" id="A0A150P0X5"/>
<dbReference type="SUPFAM" id="SSF48613">
    <property type="entry name" value="Heme oxygenase-like"/>
    <property type="match status" value="1"/>
</dbReference>
<gene>
    <name evidence="2" type="ORF">BE04_24990</name>
</gene>
<proteinExistence type="predicted"/>
<evidence type="ECO:0000256" key="1">
    <source>
        <dbReference type="ARBA" id="ARBA00023002"/>
    </source>
</evidence>
<name>A0A150P0X5_SORCE</name>
<organism evidence="2 3">
    <name type="scientific">Sorangium cellulosum</name>
    <name type="common">Polyangium cellulosum</name>
    <dbReference type="NCBI Taxonomy" id="56"/>
    <lineage>
        <taxon>Bacteria</taxon>
        <taxon>Pseudomonadati</taxon>
        <taxon>Myxococcota</taxon>
        <taxon>Polyangia</taxon>
        <taxon>Polyangiales</taxon>
        <taxon>Polyangiaceae</taxon>
        <taxon>Sorangium</taxon>
    </lineage>
</organism>
<evidence type="ECO:0008006" key="4">
    <source>
        <dbReference type="Google" id="ProtNLM"/>
    </source>
</evidence>
<dbReference type="Pfam" id="PF14518">
    <property type="entry name" value="Haem_oxygenas_2"/>
    <property type="match status" value="1"/>
</dbReference>
<accession>A0A150P0X5</accession>
<comment type="caution">
    <text evidence="2">The sequence shown here is derived from an EMBL/GenBank/DDBJ whole genome shotgun (WGS) entry which is preliminary data.</text>
</comment>
<reference evidence="2 3" key="1">
    <citation type="submission" date="2014-02" db="EMBL/GenBank/DDBJ databases">
        <title>The small core and large imbalanced accessory genome model reveals a collaborative survival strategy of Sorangium cellulosum strains in nature.</title>
        <authorList>
            <person name="Han K."/>
            <person name="Peng R."/>
            <person name="Blom J."/>
            <person name="Li Y.-Z."/>
        </authorList>
    </citation>
    <scope>NUCLEOTIDE SEQUENCE [LARGE SCALE GENOMIC DNA]</scope>
    <source>
        <strain evidence="2 3">So0157-18</strain>
    </source>
</reference>
<dbReference type="InterPro" id="IPR039068">
    <property type="entry name" value="PqqC-like"/>
</dbReference>
<evidence type="ECO:0000313" key="2">
    <source>
        <dbReference type="EMBL" id="KYF48556.1"/>
    </source>
</evidence>
<dbReference type="Gene3D" id="1.20.910.10">
    <property type="entry name" value="Heme oxygenase-like"/>
    <property type="match status" value="1"/>
</dbReference>
<dbReference type="InterPro" id="IPR016084">
    <property type="entry name" value="Haem_Oase-like_multi-hlx"/>
</dbReference>
<sequence>MELATNIEPRPGAVVSEVEQRLGHLMMRHHPFFQRADAKDPRFLRTMLQLGFEFSEVLGRYLTLLAHRLWDTNKPVVSILVSQVHDELGRGKFTDDGHPNLYRDMVKGLEAWADGAAMEFMREPQKRLIQELKQCLGSDDVDQSLGAYVGTEIIASDITVHISQVMGRLGLSEEAMRWSQCHAVVELEHVQGIYEVPHHLPQDPERLRQFWGAAEEMMRAMWRYFDALNRFSFA</sequence>
<dbReference type="PANTHER" id="PTHR40279">
    <property type="entry name" value="PQQC-LIKE PROTEIN"/>
    <property type="match status" value="1"/>
</dbReference>
<dbReference type="Proteomes" id="UP000075604">
    <property type="component" value="Unassembled WGS sequence"/>
</dbReference>